<comment type="caution">
    <text evidence="1">The sequence shown here is derived from an EMBL/GenBank/DDBJ whole genome shotgun (WGS) entry which is preliminary data.</text>
</comment>
<evidence type="ECO:0000313" key="1">
    <source>
        <dbReference type="EMBL" id="MBA0753781.1"/>
    </source>
</evidence>
<dbReference type="Proteomes" id="UP000593579">
    <property type="component" value="Unassembled WGS sequence"/>
</dbReference>
<gene>
    <name evidence="1" type="ORF">Gogos_021877</name>
</gene>
<reference evidence="1 2" key="1">
    <citation type="journal article" date="2019" name="Genome Biol. Evol.">
        <title>Insights into the evolution of the New World diploid cottons (Gossypium, subgenus Houzingenia) based on genome sequencing.</title>
        <authorList>
            <person name="Grover C.E."/>
            <person name="Arick M.A. 2nd"/>
            <person name="Thrash A."/>
            <person name="Conover J.L."/>
            <person name="Sanders W.S."/>
            <person name="Peterson D.G."/>
            <person name="Frelichowski J.E."/>
            <person name="Scheffler J.A."/>
            <person name="Scheffler B.E."/>
            <person name="Wendel J.F."/>
        </authorList>
    </citation>
    <scope>NUCLEOTIDE SEQUENCE [LARGE SCALE GENOMIC DNA]</scope>
    <source>
        <strain evidence="1">5</strain>
        <tissue evidence="1">Leaf</tissue>
    </source>
</reference>
<name>A0A7J9CZE6_GOSGO</name>
<dbReference type="PANTHER" id="PTHR48245">
    <property type="match status" value="1"/>
</dbReference>
<organism evidence="1 2">
    <name type="scientific">Gossypium gossypioides</name>
    <name type="common">Mexican cotton</name>
    <name type="synonym">Selera gossypioides</name>
    <dbReference type="NCBI Taxonomy" id="34282"/>
    <lineage>
        <taxon>Eukaryota</taxon>
        <taxon>Viridiplantae</taxon>
        <taxon>Streptophyta</taxon>
        <taxon>Embryophyta</taxon>
        <taxon>Tracheophyta</taxon>
        <taxon>Spermatophyta</taxon>
        <taxon>Magnoliopsida</taxon>
        <taxon>eudicotyledons</taxon>
        <taxon>Gunneridae</taxon>
        <taxon>Pentapetalae</taxon>
        <taxon>rosids</taxon>
        <taxon>malvids</taxon>
        <taxon>Malvales</taxon>
        <taxon>Malvaceae</taxon>
        <taxon>Malvoideae</taxon>
        <taxon>Gossypium</taxon>
    </lineage>
</organism>
<protein>
    <submittedName>
        <fullName evidence="1">Uncharacterized protein</fullName>
    </submittedName>
</protein>
<dbReference type="PANTHER" id="PTHR48245:SF1">
    <property type="match status" value="1"/>
</dbReference>
<accession>A0A7J9CZE6</accession>
<keyword evidence="2" id="KW-1185">Reference proteome</keyword>
<dbReference type="AlphaFoldDB" id="A0A7J9CZE6"/>
<evidence type="ECO:0000313" key="2">
    <source>
        <dbReference type="Proteomes" id="UP000593579"/>
    </source>
</evidence>
<dbReference type="EMBL" id="JABEZY010257998">
    <property type="protein sequence ID" value="MBA0753781.1"/>
    <property type="molecule type" value="Genomic_DNA"/>
</dbReference>
<dbReference type="OrthoDB" id="1002510at2759"/>
<sequence>MWQADMSLKMQTTRTWIERPYEASLFPGISFGLFQRSLGPTGQGIVSGRQFLWGIGLSKGNEGVQSTADTERGSLSLWGSSDRSFKNSREGHDETSRLSLRYLSSGSVVMRREQHQSIPNMVVKLYYSDGTVEEVLGQNSSTPG</sequence>
<proteinExistence type="predicted"/>